<keyword evidence="6 9" id="KW-1133">Transmembrane helix</keyword>
<dbReference type="Gene3D" id="1.10.1760.20">
    <property type="match status" value="1"/>
</dbReference>
<dbReference type="InterPro" id="IPR025720">
    <property type="entry name" value="RibU"/>
</dbReference>
<dbReference type="PANTHER" id="PTHR38438:SF1">
    <property type="entry name" value="RIBOFLAVIN TRANSPORTER RIBU"/>
    <property type="match status" value="1"/>
</dbReference>
<evidence type="ECO:0000256" key="3">
    <source>
        <dbReference type="ARBA" id="ARBA00022448"/>
    </source>
</evidence>
<keyword evidence="5 9" id="KW-0812">Transmembrane</keyword>
<comment type="caution">
    <text evidence="10">The sequence shown here is derived from an EMBL/GenBank/DDBJ whole genome shotgun (WGS) entry which is preliminary data.</text>
</comment>
<name>C8NIZ0_9LACT</name>
<dbReference type="PANTHER" id="PTHR38438">
    <property type="entry name" value="RIBOFLAVIN TRANSPORTER RIBU"/>
    <property type="match status" value="1"/>
</dbReference>
<dbReference type="AlphaFoldDB" id="C8NIZ0"/>
<keyword evidence="4 8" id="KW-1003">Cell membrane</keyword>
<feature type="transmembrane region" description="Helical" evidence="9">
    <location>
        <begin position="118"/>
        <end position="142"/>
    </location>
</feature>
<reference evidence="10 11" key="1">
    <citation type="submission" date="2009-08" db="EMBL/GenBank/DDBJ databases">
        <authorList>
            <person name="Muzny D."/>
            <person name="Qin X."/>
            <person name="Deng J."/>
            <person name="Jiang H."/>
            <person name="Liu Y."/>
            <person name="Qu J."/>
            <person name="Song X.-Z."/>
            <person name="Zhang L."/>
            <person name="Thornton R."/>
            <person name="Coyle M."/>
            <person name="Francisco L."/>
            <person name="Jackson L."/>
            <person name="Javaid M."/>
            <person name="Korchina V."/>
            <person name="Kovar C."/>
            <person name="Mata R."/>
            <person name="Mathew T."/>
            <person name="Ngo R."/>
            <person name="Nguyen L."/>
            <person name="Nguyen N."/>
            <person name="Okwuonu G."/>
            <person name="Ongeri F."/>
            <person name="Pham C."/>
            <person name="Simmons D."/>
            <person name="Wilczek-Boney K."/>
            <person name="Hale W."/>
            <person name="Jakkamsetti A."/>
            <person name="Pham P."/>
            <person name="Ruth R."/>
            <person name="San Lucas F."/>
            <person name="Warren J."/>
            <person name="Zhang J."/>
            <person name="Zhao Z."/>
            <person name="Zhou C."/>
            <person name="Zhu D."/>
            <person name="Lee S."/>
            <person name="Bess C."/>
            <person name="Blankenburg K."/>
            <person name="Forbes L."/>
            <person name="Fu Q."/>
            <person name="Gubbala S."/>
            <person name="Hirani K."/>
            <person name="Jayaseelan J.C."/>
            <person name="Lara F."/>
            <person name="Munidasa M."/>
            <person name="Palculict T."/>
            <person name="Patil S."/>
            <person name="Pu L.-L."/>
            <person name="Saada N."/>
            <person name="Tang L."/>
            <person name="Weissenberger G."/>
            <person name="Zhu Y."/>
            <person name="Hemphill L."/>
            <person name="Shang Y."/>
            <person name="Youmans B."/>
            <person name="Ayvaz T."/>
            <person name="Ross M."/>
            <person name="Santibanez J."/>
            <person name="Aqrawi P."/>
            <person name="Gross S."/>
            <person name="Joshi V."/>
            <person name="Fowler G."/>
            <person name="Nazareth L."/>
            <person name="Reid J."/>
            <person name="Worley K."/>
            <person name="Petrosino J."/>
            <person name="Highlander S."/>
            <person name="Gibbs R."/>
        </authorList>
    </citation>
    <scope>NUCLEOTIDE SEQUENCE [LARGE SCALE GENOMIC DNA]</scope>
    <source>
        <strain evidence="10 11">ATCC 49175</strain>
    </source>
</reference>
<dbReference type="RefSeq" id="WP_005606557.1">
    <property type="nucleotide sequence ID" value="NZ_CP102283.1"/>
</dbReference>
<organism evidence="10 11">
    <name type="scientific">Granulicatella adiacens ATCC 49175</name>
    <dbReference type="NCBI Taxonomy" id="638301"/>
    <lineage>
        <taxon>Bacteria</taxon>
        <taxon>Bacillati</taxon>
        <taxon>Bacillota</taxon>
        <taxon>Bacilli</taxon>
        <taxon>Lactobacillales</taxon>
        <taxon>Carnobacteriaceae</taxon>
        <taxon>Granulicatella</taxon>
    </lineage>
</organism>
<evidence type="ECO:0000313" key="11">
    <source>
        <dbReference type="Proteomes" id="UP000005926"/>
    </source>
</evidence>
<feature type="transmembrane region" description="Helical" evidence="9">
    <location>
        <begin position="170"/>
        <end position="194"/>
    </location>
</feature>
<evidence type="ECO:0000256" key="4">
    <source>
        <dbReference type="ARBA" id="ARBA00022475"/>
    </source>
</evidence>
<dbReference type="InterPro" id="IPR024529">
    <property type="entry name" value="ECF_trnsprt_substrate-spec"/>
</dbReference>
<comment type="function">
    <text evidence="8">Probably a riboflavin-binding protein that interacts with the energy-coupling factor (ECF) ABC-transporter complex.</text>
</comment>
<keyword evidence="3 8" id="KW-0813">Transport</keyword>
<keyword evidence="7 8" id="KW-0472">Membrane</keyword>
<keyword evidence="11" id="KW-1185">Reference proteome</keyword>
<proteinExistence type="inferred from homology"/>
<feature type="transmembrane region" description="Helical" evidence="9">
    <location>
        <begin position="16"/>
        <end position="38"/>
    </location>
</feature>
<sequence>MSTDVKKSTGAATKKIVLVGVFGAISTVLMFLSFNVPFIPTFVKLDFSDLPVLLGGYILGPVYGSFIAIIKILLNFVYNGSMTYGIGETVNLIGSLSFMLPAVILYQRNRNFKTAIMSLIVGTIAATVVLLTANYFVMFPLYATAMNFPMEKIVAAAHALNPYVTDLASLMTFALLPFNIIKFGLNSILALFLYKRLAKALKFEH</sequence>
<accession>C8NIZ0</accession>
<evidence type="ECO:0000256" key="7">
    <source>
        <dbReference type="ARBA" id="ARBA00023136"/>
    </source>
</evidence>
<dbReference type="EMBL" id="ACKZ01000029">
    <property type="protein sequence ID" value="EEW36537.1"/>
    <property type="molecule type" value="Genomic_DNA"/>
</dbReference>
<evidence type="ECO:0000256" key="6">
    <source>
        <dbReference type="ARBA" id="ARBA00022989"/>
    </source>
</evidence>
<dbReference type="GO" id="GO:0032217">
    <property type="term" value="F:riboflavin transmembrane transporter activity"/>
    <property type="evidence" value="ECO:0007669"/>
    <property type="project" value="UniProtKB-UniRule"/>
</dbReference>
<dbReference type="HOGENOM" id="CLU_086673_1_0_9"/>
<dbReference type="eggNOG" id="COG3601">
    <property type="taxonomic scope" value="Bacteria"/>
</dbReference>
<evidence type="ECO:0000256" key="1">
    <source>
        <dbReference type="ARBA" id="ARBA00004651"/>
    </source>
</evidence>
<dbReference type="PIRSF" id="PIRSF037778">
    <property type="entry name" value="UCP037778_transp_RibU"/>
    <property type="match status" value="1"/>
</dbReference>
<evidence type="ECO:0000256" key="5">
    <source>
        <dbReference type="ARBA" id="ARBA00022692"/>
    </source>
</evidence>
<evidence type="ECO:0000256" key="9">
    <source>
        <dbReference type="SAM" id="Phobius"/>
    </source>
</evidence>
<dbReference type="Proteomes" id="UP000005926">
    <property type="component" value="Unassembled WGS sequence"/>
</dbReference>
<feature type="transmembrane region" description="Helical" evidence="9">
    <location>
        <begin position="50"/>
        <end position="74"/>
    </location>
</feature>
<comment type="similarity">
    <text evidence="2 8">Belongs to the prokaryotic riboflavin transporter (P-RFT) (TC 2.A.87) family.</text>
</comment>
<evidence type="ECO:0000313" key="10">
    <source>
        <dbReference type="EMBL" id="EEW36537.1"/>
    </source>
</evidence>
<gene>
    <name evidence="10" type="ORF">HMPREF0444_1885</name>
</gene>
<evidence type="ECO:0000256" key="8">
    <source>
        <dbReference type="PIRNR" id="PIRNR037778"/>
    </source>
</evidence>
<dbReference type="Pfam" id="PF12822">
    <property type="entry name" value="ECF_trnsprt"/>
    <property type="match status" value="1"/>
</dbReference>
<comment type="subcellular location">
    <subcellularLocation>
        <location evidence="1">Cell membrane</location>
        <topology evidence="1">Multi-pass membrane protein</topology>
    </subcellularLocation>
</comment>
<dbReference type="GO" id="GO:0005886">
    <property type="term" value="C:plasma membrane"/>
    <property type="evidence" value="ECO:0007669"/>
    <property type="project" value="UniProtKB-SubCell"/>
</dbReference>
<protein>
    <recommendedName>
        <fullName evidence="8">Riboflavin transporter</fullName>
    </recommendedName>
</protein>
<dbReference type="STRING" id="638301.HMPREF0444_1885"/>
<dbReference type="GeneID" id="78412357"/>
<evidence type="ECO:0000256" key="2">
    <source>
        <dbReference type="ARBA" id="ARBA00005540"/>
    </source>
</evidence>